<gene>
    <name evidence="1" type="ORF">I4F81_004776</name>
</gene>
<proteinExistence type="predicted"/>
<name>A0ACC3BVZ5_PYRYE</name>
<sequence>MSQPPLPRRRSRLPTPLLPPGPTPWIILGALLIWTALTVTPPTTIPSALAAPRAAVLGAVFGGRPWWAPSPSAGVPPPASASVATSAAALRVVGAAHAVEAAVAAVAAAVAGGGVGEVAAWAVVTGVFGVTSLTRVVRAAWGGGGRRRRGGARTD</sequence>
<protein>
    <submittedName>
        <fullName evidence="1">Uncharacterized protein</fullName>
    </submittedName>
</protein>
<evidence type="ECO:0000313" key="1">
    <source>
        <dbReference type="EMBL" id="KAK1862201.1"/>
    </source>
</evidence>
<keyword evidence="2" id="KW-1185">Reference proteome</keyword>
<organism evidence="1 2">
    <name type="scientific">Pyropia yezoensis</name>
    <name type="common">Susabi-nori</name>
    <name type="synonym">Porphyra yezoensis</name>
    <dbReference type="NCBI Taxonomy" id="2788"/>
    <lineage>
        <taxon>Eukaryota</taxon>
        <taxon>Rhodophyta</taxon>
        <taxon>Bangiophyceae</taxon>
        <taxon>Bangiales</taxon>
        <taxon>Bangiaceae</taxon>
        <taxon>Pyropia</taxon>
    </lineage>
</organism>
<reference evidence="1" key="1">
    <citation type="submission" date="2019-11" db="EMBL/GenBank/DDBJ databases">
        <title>Nori genome reveals adaptations in red seaweeds to the harsh intertidal environment.</title>
        <authorList>
            <person name="Wang D."/>
            <person name="Mao Y."/>
        </authorList>
    </citation>
    <scope>NUCLEOTIDE SEQUENCE</scope>
    <source>
        <tissue evidence="1">Gametophyte</tissue>
    </source>
</reference>
<comment type="caution">
    <text evidence="1">The sequence shown here is derived from an EMBL/GenBank/DDBJ whole genome shotgun (WGS) entry which is preliminary data.</text>
</comment>
<accession>A0ACC3BVZ5</accession>
<dbReference type="Proteomes" id="UP000798662">
    <property type="component" value="Chromosome 1"/>
</dbReference>
<dbReference type="EMBL" id="CM020618">
    <property type="protein sequence ID" value="KAK1862201.1"/>
    <property type="molecule type" value="Genomic_DNA"/>
</dbReference>
<evidence type="ECO:0000313" key="2">
    <source>
        <dbReference type="Proteomes" id="UP000798662"/>
    </source>
</evidence>